<feature type="domain" description="TNFR-Cys" evidence="14">
    <location>
        <begin position="121"/>
        <end position="161"/>
    </location>
</feature>
<evidence type="ECO:0000256" key="7">
    <source>
        <dbReference type="ARBA" id="ARBA00023170"/>
    </source>
</evidence>
<keyword evidence="15" id="KW-1185">Reference proteome</keyword>
<dbReference type="AlphaFoldDB" id="A0A6P3VQU6"/>
<dbReference type="CTD" id="114461"/>
<dbReference type="Proteomes" id="UP000515152">
    <property type="component" value="Chromosome 2"/>
</dbReference>
<dbReference type="PANTHER" id="PTHR46330:SF6">
    <property type="entry name" value="HEMATOPOIETIC DEATH RECEPTOR-RELATED"/>
    <property type="match status" value="1"/>
</dbReference>
<name>A0A6P3VQU6_CLUHA</name>
<evidence type="ECO:0000259" key="13">
    <source>
        <dbReference type="PROSITE" id="PS50017"/>
    </source>
</evidence>
<dbReference type="KEGG" id="char:105896590"/>
<evidence type="ECO:0000256" key="10">
    <source>
        <dbReference type="SAM" id="MobiDB-lite"/>
    </source>
</evidence>
<dbReference type="GO" id="GO:0009986">
    <property type="term" value="C:cell surface"/>
    <property type="evidence" value="ECO:0007669"/>
    <property type="project" value="TreeGrafter"/>
</dbReference>
<feature type="disulfide bond" evidence="9">
    <location>
        <begin position="122"/>
        <end position="137"/>
    </location>
</feature>
<feature type="disulfide bond" evidence="9">
    <location>
        <begin position="143"/>
        <end position="161"/>
    </location>
</feature>
<evidence type="ECO:0000259" key="14">
    <source>
        <dbReference type="PROSITE" id="PS50050"/>
    </source>
</evidence>
<feature type="compositionally biased region" description="Polar residues" evidence="10">
    <location>
        <begin position="266"/>
        <end position="277"/>
    </location>
</feature>
<dbReference type="InterPro" id="IPR000488">
    <property type="entry name" value="Death_dom"/>
</dbReference>
<feature type="domain" description="TNFR-Cys" evidence="14">
    <location>
        <begin position="79"/>
        <end position="120"/>
    </location>
</feature>
<keyword evidence="11" id="KW-1133">Transmembrane helix</keyword>
<dbReference type="SUPFAM" id="SSF47986">
    <property type="entry name" value="DEATH domain"/>
    <property type="match status" value="1"/>
</dbReference>
<dbReference type="OrthoDB" id="8848202at2759"/>
<feature type="repeat" description="TNFR-Cys" evidence="9">
    <location>
        <begin position="121"/>
        <end position="161"/>
    </location>
</feature>
<evidence type="ECO:0000256" key="4">
    <source>
        <dbReference type="ARBA" id="ARBA00022737"/>
    </source>
</evidence>
<dbReference type="InterPro" id="IPR001368">
    <property type="entry name" value="TNFR/NGFR_Cys_rich_reg"/>
</dbReference>
<keyword evidence="8" id="KW-0325">Glycoprotein</keyword>
<feature type="compositionally biased region" description="Polar residues" evidence="10">
    <location>
        <begin position="295"/>
        <end position="307"/>
    </location>
</feature>
<feature type="chain" id="PRO_5027877410" evidence="12">
    <location>
        <begin position="28"/>
        <end position="451"/>
    </location>
</feature>
<comment type="caution">
    <text evidence="9">Lacks conserved residue(s) required for the propagation of feature annotation.</text>
</comment>
<proteinExistence type="predicted"/>
<dbReference type="FunFam" id="2.10.50.10:FF:000004">
    <property type="entry name" value="Tumor necrosis factor receptor superfamily member 6"/>
    <property type="match status" value="1"/>
</dbReference>
<evidence type="ECO:0000313" key="15">
    <source>
        <dbReference type="Proteomes" id="UP000515152"/>
    </source>
</evidence>
<dbReference type="PANTHER" id="PTHR46330">
    <property type="entry name" value="TUMOR NECROSIS FACTOR RECEPTOR SUPERFAMILY MEMBER 10B"/>
    <property type="match status" value="1"/>
</dbReference>
<organism evidence="15 16">
    <name type="scientific">Clupea harengus</name>
    <name type="common">Atlantic herring</name>
    <dbReference type="NCBI Taxonomy" id="7950"/>
    <lineage>
        <taxon>Eukaryota</taxon>
        <taxon>Metazoa</taxon>
        <taxon>Chordata</taxon>
        <taxon>Craniata</taxon>
        <taxon>Vertebrata</taxon>
        <taxon>Euteleostomi</taxon>
        <taxon>Actinopterygii</taxon>
        <taxon>Neopterygii</taxon>
        <taxon>Teleostei</taxon>
        <taxon>Clupei</taxon>
        <taxon>Clupeiformes</taxon>
        <taxon>Clupeoidei</taxon>
        <taxon>Clupeidae</taxon>
        <taxon>Clupea</taxon>
    </lineage>
</organism>
<feature type="repeat" description="TNFR-Cys" evidence="9">
    <location>
        <begin position="79"/>
        <end position="120"/>
    </location>
</feature>
<feature type="signal peptide" evidence="12">
    <location>
        <begin position="1"/>
        <end position="27"/>
    </location>
</feature>
<gene>
    <name evidence="16" type="primary">tnfrsfa</name>
</gene>
<keyword evidence="2" id="KW-0053">Apoptosis</keyword>
<dbReference type="GO" id="GO:0043065">
    <property type="term" value="P:positive regulation of apoptotic process"/>
    <property type="evidence" value="ECO:0007669"/>
    <property type="project" value="TreeGrafter"/>
</dbReference>
<dbReference type="SMART" id="SM00208">
    <property type="entry name" value="TNFR"/>
    <property type="match status" value="3"/>
</dbReference>
<evidence type="ECO:0000256" key="5">
    <source>
        <dbReference type="ARBA" id="ARBA00023136"/>
    </source>
</evidence>
<accession>A0A6P3VQU6</accession>
<keyword evidence="7 16" id="KW-0675">Receptor</keyword>
<evidence type="ECO:0000256" key="3">
    <source>
        <dbReference type="ARBA" id="ARBA00022729"/>
    </source>
</evidence>
<dbReference type="GO" id="GO:0004888">
    <property type="term" value="F:transmembrane signaling receptor activity"/>
    <property type="evidence" value="ECO:0007669"/>
    <property type="project" value="UniProtKB-ARBA"/>
</dbReference>
<dbReference type="SUPFAM" id="SSF57586">
    <property type="entry name" value="TNF receptor-like"/>
    <property type="match status" value="2"/>
</dbReference>
<dbReference type="Gene3D" id="2.10.50.10">
    <property type="entry name" value="Tumor Necrosis Factor Receptor, subunit A, domain 2"/>
    <property type="match status" value="3"/>
</dbReference>
<keyword evidence="4" id="KW-0677">Repeat</keyword>
<protein>
    <submittedName>
        <fullName evidence="16">Tumor necrosis factor receptor superfamily, member a</fullName>
    </submittedName>
</protein>
<reference evidence="16" key="1">
    <citation type="submission" date="2025-08" db="UniProtKB">
        <authorList>
            <consortium name="RefSeq"/>
        </authorList>
    </citation>
    <scope>IDENTIFICATION</scope>
</reference>
<dbReference type="Pfam" id="PF00020">
    <property type="entry name" value="TNFR_c6"/>
    <property type="match status" value="2"/>
</dbReference>
<keyword evidence="3 12" id="KW-0732">Signal</keyword>
<feature type="disulfide bond" evidence="9">
    <location>
        <begin position="99"/>
        <end position="112"/>
    </location>
</feature>
<evidence type="ECO:0000256" key="8">
    <source>
        <dbReference type="ARBA" id="ARBA00023180"/>
    </source>
</evidence>
<evidence type="ECO:0000256" key="6">
    <source>
        <dbReference type="ARBA" id="ARBA00023157"/>
    </source>
</evidence>
<evidence type="ECO:0000256" key="12">
    <source>
        <dbReference type="SAM" id="SignalP"/>
    </source>
</evidence>
<keyword evidence="11" id="KW-0812">Transmembrane</keyword>
<dbReference type="GeneID" id="105896590"/>
<dbReference type="InterPro" id="IPR011029">
    <property type="entry name" value="DEATH-like_dom_sf"/>
</dbReference>
<dbReference type="InterPro" id="IPR052491">
    <property type="entry name" value="TNFRSF10"/>
</dbReference>
<dbReference type="GO" id="GO:0005886">
    <property type="term" value="C:plasma membrane"/>
    <property type="evidence" value="ECO:0007669"/>
    <property type="project" value="TreeGrafter"/>
</dbReference>
<keyword evidence="6 9" id="KW-1015">Disulfide bond</keyword>
<comment type="subcellular location">
    <subcellularLocation>
        <location evidence="1">Membrane</location>
    </subcellularLocation>
</comment>
<dbReference type="Gene3D" id="1.10.533.10">
    <property type="entry name" value="Death Domain, Fas"/>
    <property type="match status" value="1"/>
</dbReference>
<evidence type="ECO:0000313" key="16">
    <source>
        <dbReference type="RefSeq" id="XP_012678818.2"/>
    </source>
</evidence>
<evidence type="ECO:0000256" key="2">
    <source>
        <dbReference type="ARBA" id="ARBA00022703"/>
    </source>
</evidence>
<dbReference type="GO" id="GO:0036462">
    <property type="term" value="P:TRAIL-activated apoptotic signaling pathway"/>
    <property type="evidence" value="ECO:0007669"/>
    <property type="project" value="TreeGrafter"/>
</dbReference>
<dbReference type="PROSITE" id="PS50050">
    <property type="entry name" value="TNFR_NGFR_2"/>
    <property type="match status" value="2"/>
</dbReference>
<evidence type="ECO:0000256" key="9">
    <source>
        <dbReference type="PROSITE-ProRule" id="PRU00206"/>
    </source>
</evidence>
<feature type="compositionally biased region" description="Acidic residues" evidence="10">
    <location>
        <begin position="249"/>
        <end position="261"/>
    </location>
</feature>
<dbReference type="PROSITE" id="PS50017">
    <property type="entry name" value="DEATH_DOMAIN"/>
    <property type="match status" value="1"/>
</dbReference>
<feature type="disulfide bond" evidence="9">
    <location>
        <begin position="140"/>
        <end position="153"/>
    </location>
</feature>
<feature type="region of interest" description="Disordered" evidence="10">
    <location>
        <begin position="237"/>
        <end position="335"/>
    </location>
</feature>
<evidence type="ECO:0000256" key="1">
    <source>
        <dbReference type="ARBA" id="ARBA00004370"/>
    </source>
</evidence>
<dbReference type="CDD" id="cd08315">
    <property type="entry name" value="Death_TRAILR_DR4_DR5"/>
    <property type="match status" value="1"/>
</dbReference>
<evidence type="ECO:0000256" key="11">
    <source>
        <dbReference type="SAM" id="Phobius"/>
    </source>
</evidence>
<dbReference type="InterPro" id="IPR034029">
    <property type="entry name" value="TNFRSF10A/B_death"/>
</dbReference>
<feature type="transmembrane region" description="Helical" evidence="11">
    <location>
        <begin position="184"/>
        <end position="208"/>
    </location>
</feature>
<dbReference type="RefSeq" id="XP_012678818.2">
    <property type="nucleotide sequence ID" value="XM_012823364.3"/>
</dbReference>
<feature type="disulfide bond" evidence="9">
    <location>
        <begin position="102"/>
        <end position="120"/>
    </location>
</feature>
<feature type="domain" description="Death" evidence="13">
    <location>
        <begin position="378"/>
        <end position="442"/>
    </location>
</feature>
<keyword evidence="5 11" id="KW-0472">Membrane</keyword>
<dbReference type="Pfam" id="PF00531">
    <property type="entry name" value="Death"/>
    <property type="match status" value="1"/>
</dbReference>
<sequence>MMNSKLFCLGHTALPLVLLLLLGIASGSPELPQNLTVKQSNCLEDQQYPAAGLCCLNCAAGTFVSKPCTQNLQQGTCSSCEHGRSYTEHPNGMDRCLQCTQCRMDQTVTEPCSSKRDTLCQCRSGFFCVPDQACEVCKKCTRCKVEEEEVKKCTPTSNTVCEKISPPLDSATDSPATTPFTSHIATVAGAVVLLLLCLSGCAIGGFCWRKRRSHLASASECAIEGVKIPIEVCPQSAEEKQNSQNAGLEEGEGEGEGEDAGPESSPLLQETQETQGVGTKGSALEDEDRGLGDSLPNTTSSSQTSLSAVPPAVPSGGHTPGHSPPTTRPSCSTDWEPENWCRDEVLIKRLEPLLGEEMSLSKTFDLFDTFLDVRFHNKFFRSIGVSDNAIKIAENSPPGDKVYELLRVWMQREGLRANINDLIQALLQLDQRYSAENIATKAIERGFYRLA</sequence>
<dbReference type="PROSITE" id="PS00652">
    <property type="entry name" value="TNFR_NGFR_1"/>
    <property type="match status" value="2"/>
</dbReference>